<sequence length="177" mass="21481">MAPMYANAYMHVFEEQHILQPYSEQIIKYVRFIDDILILWRGFVVDVKQFIQDITNLPSPIKITNIDEKIVQYLDLEIFIKDNKIEYQLYSKPTDRNTILHFTSAHPEHIKKSLPYTQFLRVFRNNSLNKYIENQVETMYNKFLTRGYNPYSMQLYIKHDNQCKKYLEHPTNLRHRD</sequence>
<dbReference type="PANTHER" id="PTHR21301">
    <property type="entry name" value="REVERSE TRANSCRIPTASE"/>
    <property type="match status" value="1"/>
</dbReference>
<evidence type="ECO:0000313" key="3">
    <source>
        <dbReference type="Proteomes" id="UP001295444"/>
    </source>
</evidence>
<keyword evidence="3" id="KW-1185">Reference proteome</keyword>
<name>A0AAD1WSH4_PELCU</name>
<dbReference type="PANTHER" id="PTHR21301:SF12">
    <property type="match status" value="1"/>
</dbReference>
<accession>A0AAD1WSH4</accession>
<evidence type="ECO:0000313" key="2">
    <source>
        <dbReference type="EMBL" id="CAH2321449.1"/>
    </source>
</evidence>
<dbReference type="InterPro" id="IPR058912">
    <property type="entry name" value="HTH_animal"/>
</dbReference>
<reference evidence="2" key="1">
    <citation type="submission" date="2022-03" db="EMBL/GenBank/DDBJ databases">
        <authorList>
            <person name="Alioto T."/>
            <person name="Alioto T."/>
            <person name="Gomez Garrido J."/>
        </authorList>
    </citation>
    <scope>NUCLEOTIDE SEQUENCE</scope>
</reference>
<dbReference type="EMBL" id="OW240922">
    <property type="protein sequence ID" value="CAH2321449.1"/>
    <property type="molecule type" value="Genomic_DNA"/>
</dbReference>
<dbReference type="AlphaFoldDB" id="A0AAD1WSH4"/>
<feature type="domain" description="Helix-turn-helix" evidence="1">
    <location>
        <begin position="99"/>
        <end position="151"/>
    </location>
</feature>
<protein>
    <recommendedName>
        <fullName evidence="1">Helix-turn-helix domain-containing protein</fullName>
    </recommendedName>
</protein>
<dbReference type="Pfam" id="PF26215">
    <property type="entry name" value="HTH_animal"/>
    <property type="match status" value="1"/>
</dbReference>
<gene>
    <name evidence="2" type="ORF">PECUL_23A005732</name>
</gene>
<dbReference type="Proteomes" id="UP001295444">
    <property type="component" value="Chromosome 11"/>
</dbReference>
<evidence type="ECO:0000259" key="1">
    <source>
        <dbReference type="Pfam" id="PF26215"/>
    </source>
</evidence>
<proteinExistence type="predicted"/>
<organism evidence="2 3">
    <name type="scientific">Pelobates cultripes</name>
    <name type="common">Western spadefoot toad</name>
    <dbReference type="NCBI Taxonomy" id="61616"/>
    <lineage>
        <taxon>Eukaryota</taxon>
        <taxon>Metazoa</taxon>
        <taxon>Chordata</taxon>
        <taxon>Craniata</taxon>
        <taxon>Vertebrata</taxon>
        <taxon>Euteleostomi</taxon>
        <taxon>Amphibia</taxon>
        <taxon>Batrachia</taxon>
        <taxon>Anura</taxon>
        <taxon>Pelobatoidea</taxon>
        <taxon>Pelobatidae</taxon>
        <taxon>Pelobates</taxon>
    </lineage>
</organism>